<name>A0ACB9LJQ3_9MYRT</name>
<protein>
    <submittedName>
        <fullName evidence="1">Uncharacterized protein</fullName>
    </submittedName>
</protein>
<dbReference type="EMBL" id="CM042890">
    <property type="protein sequence ID" value="KAI4311725.1"/>
    <property type="molecule type" value="Genomic_DNA"/>
</dbReference>
<gene>
    <name evidence="1" type="ORF">MLD38_036600</name>
</gene>
<accession>A0ACB9LJQ3</accession>
<comment type="caution">
    <text evidence="1">The sequence shown here is derived from an EMBL/GenBank/DDBJ whole genome shotgun (WGS) entry which is preliminary data.</text>
</comment>
<sequence length="101" mass="11882">MIWKLSSNRRWGYLSPSIEKQGSESSSTNEAASYQGRFTNASNRWRNSVYRSCRVGLPNMPDKSQRHSLRMRPHDTQRMRPRTVQLSSVPMPIITRIRLFR</sequence>
<reference evidence="2" key="1">
    <citation type="journal article" date="2023" name="Front. Plant Sci.">
        <title>Chromosomal-level genome assembly of Melastoma candidum provides insights into trichome evolution.</title>
        <authorList>
            <person name="Zhong Y."/>
            <person name="Wu W."/>
            <person name="Sun C."/>
            <person name="Zou P."/>
            <person name="Liu Y."/>
            <person name="Dai S."/>
            <person name="Zhou R."/>
        </authorList>
    </citation>
    <scope>NUCLEOTIDE SEQUENCE [LARGE SCALE GENOMIC DNA]</scope>
</reference>
<dbReference type="Proteomes" id="UP001057402">
    <property type="component" value="Chromosome 11"/>
</dbReference>
<evidence type="ECO:0000313" key="2">
    <source>
        <dbReference type="Proteomes" id="UP001057402"/>
    </source>
</evidence>
<keyword evidence="2" id="KW-1185">Reference proteome</keyword>
<organism evidence="1 2">
    <name type="scientific">Melastoma candidum</name>
    <dbReference type="NCBI Taxonomy" id="119954"/>
    <lineage>
        <taxon>Eukaryota</taxon>
        <taxon>Viridiplantae</taxon>
        <taxon>Streptophyta</taxon>
        <taxon>Embryophyta</taxon>
        <taxon>Tracheophyta</taxon>
        <taxon>Spermatophyta</taxon>
        <taxon>Magnoliopsida</taxon>
        <taxon>eudicotyledons</taxon>
        <taxon>Gunneridae</taxon>
        <taxon>Pentapetalae</taxon>
        <taxon>rosids</taxon>
        <taxon>malvids</taxon>
        <taxon>Myrtales</taxon>
        <taxon>Melastomataceae</taxon>
        <taxon>Melastomatoideae</taxon>
        <taxon>Melastomateae</taxon>
        <taxon>Melastoma</taxon>
    </lineage>
</organism>
<proteinExistence type="predicted"/>
<evidence type="ECO:0000313" key="1">
    <source>
        <dbReference type="EMBL" id="KAI4311725.1"/>
    </source>
</evidence>